<dbReference type="PANTHER" id="PTHR11557">
    <property type="entry name" value="PORPHOBILINOGEN DEAMINASE"/>
    <property type="match status" value="1"/>
</dbReference>
<sequence>MTSSTTLTTVRLGTRPSPMALEQTDRFGDAFRARYPEAVLDIVEIVSEGDRHRGPLSAIGGKGAFTRNADRYLLDDLVQATIACAKDVPGPHDRSPGIIIGAVLPREDTRDALVLPAGHPAATLAELPPGTRVGTSAPRRSALLKALHPKLVQVPIRGNADSRLSKLDEGTLGADVMIAALAGLRRLGYEGRASEILDPTVWLPAAGAGTVIVEHRADDPATGELLAPLTHGPTRILLDAERAALATLQGGCLTAASAHATLDAASGVVTVHAAVLDPTGGAPLRACASGPSTSAHEVGQDAGRQLLNAGAERLLGRSA</sequence>
<evidence type="ECO:0000256" key="4">
    <source>
        <dbReference type="ARBA" id="ARBA00022679"/>
    </source>
</evidence>
<evidence type="ECO:0000313" key="10">
    <source>
        <dbReference type="EMBL" id="MCC0094643.1"/>
    </source>
</evidence>
<evidence type="ECO:0000256" key="7">
    <source>
        <dbReference type="NCBIfam" id="TIGR00212"/>
    </source>
</evidence>
<dbReference type="EMBL" id="JAINUL010000001">
    <property type="protein sequence ID" value="MCC0094643.1"/>
    <property type="molecule type" value="Genomic_DNA"/>
</dbReference>
<dbReference type="Gene3D" id="3.40.190.10">
    <property type="entry name" value="Periplasmic binding protein-like II"/>
    <property type="match status" value="2"/>
</dbReference>
<evidence type="ECO:0000256" key="5">
    <source>
        <dbReference type="ARBA" id="ARBA00023244"/>
    </source>
</evidence>
<evidence type="ECO:0000259" key="8">
    <source>
        <dbReference type="Pfam" id="PF01379"/>
    </source>
</evidence>
<dbReference type="SUPFAM" id="SSF54782">
    <property type="entry name" value="Porphobilinogen deaminase (hydroxymethylbilane synthase), C-terminal domain"/>
    <property type="match status" value="1"/>
</dbReference>
<dbReference type="RefSeq" id="WP_229335202.1">
    <property type="nucleotide sequence ID" value="NZ_JAINUL010000001.1"/>
</dbReference>
<dbReference type="Gene3D" id="3.30.160.40">
    <property type="entry name" value="Porphobilinogen deaminase, C-terminal domain"/>
    <property type="match status" value="1"/>
</dbReference>
<dbReference type="Pfam" id="PF01379">
    <property type="entry name" value="Porphobil_deam"/>
    <property type="match status" value="1"/>
</dbReference>
<evidence type="ECO:0000313" key="11">
    <source>
        <dbReference type="Proteomes" id="UP001520654"/>
    </source>
</evidence>
<dbReference type="PANTHER" id="PTHR11557:SF0">
    <property type="entry name" value="PORPHOBILINOGEN DEAMINASE"/>
    <property type="match status" value="1"/>
</dbReference>
<evidence type="ECO:0000256" key="6">
    <source>
        <dbReference type="ARBA" id="ARBA00048169"/>
    </source>
</evidence>
<keyword evidence="11" id="KW-1185">Reference proteome</keyword>
<evidence type="ECO:0000256" key="3">
    <source>
        <dbReference type="ARBA" id="ARBA00012655"/>
    </source>
</evidence>
<comment type="similarity">
    <text evidence="2">Belongs to the HMBS family.</text>
</comment>
<dbReference type="InterPro" id="IPR000860">
    <property type="entry name" value="HemC"/>
</dbReference>
<organism evidence="10 11">
    <name type="scientific">Streptomyces flavotricini</name>
    <dbReference type="NCBI Taxonomy" id="66888"/>
    <lineage>
        <taxon>Bacteria</taxon>
        <taxon>Bacillati</taxon>
        <taxon>Actinomycetota</taxon>
        <taxon>Actinomycetes</taxon>
        <taxon>Kitasatosporales</taxon>
        <taxon>Streptomycetaceae</taxon>
        <taxon>Streptomyces</taxon>
    </lineage>
</organism>
<dbReference type="Pfam" id="PF03900">
    <property type="entry name" value="Porphobil_deamC"/>
    <property type="match status" value="1"/>
</dbReference>
<dbReference type="GO" id="GO:0004418">
    <property type="term" value="F:hydroxymethylbilane synthase activity"/>
    <property type="evidence" value="ECO:0007669"/>
    <property type="project" value="UniProtKB-EC"/>
</dbReference>
<keyword evidence="5" id="KW-0627">Porphyrin biosynthesis</keyword>
<dbReference type="PRINTS" id="PR00151">
    <property type="entry name" value="PORPHBDMNASE"/>
</dbReference>
<accession>A0ABS8E114</accession>
<dbReference type="InterPro" id="IPR036803">
    <property type="entry name" value="Porphobilinogen_deaminase_C_sf"/>
</dbReference>
<name>A0ABS8E114_9ACTN</name>
<dbReference type="PIRSF" id="PIRSF001438">
    <property type="entry name" value="4pyrrol_synth_OHMeBilane_synth"/>
    <property type="match status" value="1"/>
</dbReference>
<reference evidence="10 11" key="1">
    <citation type="submission" date="2021-08" db="EMBL/GenBank/DDBJ databases">
        <title>Genomic Architecture of Streptomyces flavotricini NGL1 and Streptomyces erythrochromogenes HMS4 With Differential Plant Beneficial attributes and laccase production capabilities.</title>
        <authorList>
            <person name="Salwan R."/>
            <person name="Kaur R."/>
            <person name="Sharma V."/>
        </authorList>
    </citation>
    <scope>NUCLEOTIDE SEQUENCE [LARGE SCALE GENOMIC DNA]</scope>
    <source>
        <strain evidence="10 11">NGL1</strain>
    </source>
</reference>
<dbReference type="EC" id="2.5.1.61" evidence="3 7"/>
<dbReference type="SUPFAM" id="SSF53850">
    <property type="entry name" value="Periplasmic binding protein-like II"/>
    <property type="match status" value="1"/>
</dbReference>
<comment type="function">
    <text evidence="1">Tetrapolymerization of the monopyrrole PBG into the hydroxymethylbilane pre-uroporphyrinogen in several discrete steps.</text>
</comment>
<evidence type="ECO:0000259" key="9">
    <source>
        <dbReference type="Pfam" id="PF03900"/>
    </source>
</evidence>
<dbReference type="Proteomes" id="UP001520654">
    <property type="component" value="Unassembled WGS sequence"/>
</dbReference>
<evidence type="ECO:0000256" key="2">
    <source>
        <dbReference type="ARBA" id="ARBA00005638"/>
    </source>
</evidence>
<dbReference type="InterPro" id="IPR022417">
    <property type="entry name" value="Porphobilin_deaminase_N"/>
</dbReference>
<feature type="domain" description="Porphobilinogen deaminase C-terminal" evidence="9">
    <location>
        <begin position="240"/>
        <end position="308"/>
    </location>
</feature>
<dbReference type="InterPro" id="IPR022418">
    <property type="entry name" value="Porphobilinogen_deaminase_C"/>
</dbReference>
<protein>
    <recommendedName>
        <fullName evidence="3 7">Hydroxymethylbilane synthase</fullName>
        <ecNumber evidence="3 7">2.5.1.61</ecNumber>
    </recommendedName>
</protein>
<gene>
    <name evidence="10" type="primary">hemC</name>
    <name evidence="10" type="ORF">K7B10_07570</name>
</gene>
<proteinExistence type="inferred from homology"/>
<evidence type="ECO:0000256" key="1">
    <source>
        <dbReference type="ARBA" id="ARBA00002869"/>
    </source>
</evidence>
<feature type="domain" description="Porphobilinogen deaminase N-terminal" evidence="8">
    <location>
        <begin position="10"/>
        <end position="222"/>
    </location>
</feature>
<comment type="caution">
    <text evidence="10">The sequence shown here is derived from an EMBL/GenBank/DDBJ whole genome shotgun (WGS) entry which is preliminary data.</text>
</comment>
<comment type="catalytic activity">
    <reaction evidence="6">
        <text>4 porphobilinogen + H2O = hydroxymethylbilane + 4 NH4(+)</text>
        <dbReference type="Rhea" id="RHEA:13185"/>
        <dbReference type="ChEBI" id="CHEBI:15377"/>
        <dbReference type="ChEBI" id="CHEBI:28938"/>
        <dbReference type="ChEBI" id="CHEBI:57845"/>
        <dbReference type="ChEBI" id="CHEBI:58126"/>
        <dbReference type="EC" id="2.5.1.61"/>
    </reaction>
</comment>
<dbReference type="NCBIfam" id="TIGR00212">
    <property type="entry name" value="hemC"/>
    <property type="match status" value="1"/>
</dbReference>
<keyword evidence="4 10" id="KW-0808">Transferase</keyword>